<dbReference type="AlphaFoldDB" id="A0AAN7GRD1"/>
<gene>
    <name evidence="2" type="ORF">SAY87_025981</name>
</gene>
<dbReference type="PANTHER" id="PTHR31681:SF39">
    <property type="entry name" value="OS01G0785900 PROTEIN"/>
    <property type="match status" value="1"/>
</dbReference>
<evidence type="ECO:0000256" key="1">
    <source>
        <dbReference type="SAM" id="MobiDB-lite"/>
    </source>
</evidence>
<proteinExistence type="predicted"/>
<organism evidence="2 3">
    <name type="scientific">Trapa incisa</name>
    <dbReference type="NCBI Taxonomy" id="236973"/>
    <lineage>
        <taxon>Eukaryota</taxon>
        <taxon>Viridiplantae</taxon>
        <taxon>Streptophyta</taxon>
        <taxon>Embryophyta</taxon>
        <taxon>Tracheophyta</taxon>
        <taxon>Spermatophyta</taxon>
        <taxon>Magnoliopsida</taxon>
        <taxon>eudicotyledons</taxon>
        <taxon>Gunneridae</taxon>
        <taxon>Pentapetalae</taxon>
        <taxon>rosids</taxon>
        <taxon>malvids</taxon>
        <taxon>Myrtales</taxon>
        <taxon>Lythraceae</taxon>
        <taxon>Trapa</taxon>
    </lineage>
</organism>
<reference evidence="2 3" key="1">
    <citation type="journal article" date="2023" name="Hortic Res">
        <title>Pangenome of water caltrop reveals structural variations and asymmetric subgenome divergence after allopolyploidization.</title>
        <authorList>
            <person name="Zhang X."/>
            <person name="Chen Y."/>
            <person name="Wang L."/>
            <person name="Yuan Y."/>
            <person name="Fang M."/>
            <person name="Shi L."/>
            <person name="Lu R."/>
            <person name="Comes H.P."/>
            <person name="Ma Y."/>
            <person name="Chen Y."/>
            <person name="Huang G."/>
            <person name="Zhou Y."/>
            <person name="Zheng Z."/>
            <person name="Qiu Y."/>
        </authorList>
    </citation>
    <scope>NUCLEOTIDE SEQUENCE [LARGE SCALE GENOMIC DNA]</scope>
    <source>
        <tissue evidence="2">Roots</tissue>
    </source>
</reference>
<sequence>MNKSAAKILRRMRMIVQNSYAFIDWVRRNGFSAKKGLKDGIGIFTTSTSCRAFESIEIEVDGLQQTRKALIVCRVIAGRVHRPLENIKEIAGQTGFDSLAGKVGLYSHIEEHYLLNRRALLPCHHLQVRLQKRRKTMKKRGSSGPASGTRGSGLGSIVGPGPM</sequence>
<comment type="caution">
    <text evidence="2">The sequence shown here is derived from an EMBL/GenBank/DDBJ whole genome shotgun (WGS) entry which is preliminary data.</text>
</comment>
<dbReference type="PANTHER" id="PTHR31681">
    <property type="entry name" value="C2H2-LIKE ZINC FINGER PROTEIN"/>
    <property type="match status" value="1"/>
</dbReference>
<dbReference type="EMBL" id="JAXIOK010000020">
    <property type="protein sequence ID" value="KAK4746944.1"/>
    <property type="molecule type" value="Genomic_DNA"/>
</dbReference>
<feature type="compositionally biased region" description="Gly residues" evidence="1">
    <location>
        <begin position="150"/>
        <end position="163"/>
    </location>
</feature>
<protein>
    <submittedName>
        <fullName evidence="2">Uncharacterized protein</fullName>
    </submittedName>
</protein>
<evidence type="ECO:0000313" key="3">
    <source>
        <dbReference type="Proteomes" id="UP001345219"/>
    </source>
</evidence>
<accession>A0AAN7GRD1</accession>
<evidence type="ECO:0000313" key="2">
    <source>
        <dbReference type="EMBL" id="KAK4746944.1"/>
    </source>
</evidence>
<dbReference type="SUPFAM" id="SSF56399">
    <property type="entry name" value="ADP-ribosylation"/>
    <property type="match status" value="1"/>
</dbReference>
<dbReference type="Proteomes" id="UP001345219">
    <property type="component" value="Chromosome 20"/>
</dbReference>
<feature type="region of interest" description="Disordered" evidence="1">
    <location>
        <begin position="133"/>
        <end position="163"/>
    </location>
</feature>
<name>A0AAN7GRD1_9MYRT</name>
<keyword evidence="3" id="KW-1185">Reference proteome</keyword>